<proteinExistence type="predicted"/>
<comment type="caution">
    <text evidence="1">The sequence shown here is derived from an EMBL/GenBank/DDBJ whole genome shotgun (WGS) entry which is preliminary data.</text>
</comment>
<sequence length="62" mass="6852">MEADFDQQNPSKANLADDALELVVGAAKYLADFARDRHLHEADALLMEILTLLLARKNGLSQ</sequence>
<organism evidence="1 2">
    <name type="scientific">Muricoccus vinaceus</name>
    <dbReference type="NCBI Taxonomy" id="424704"/>
    <lineage>
        <taxon>Bacteria</taxon>
        <taxon>Pseudomonadati</taxon>
        <taxon>Pseudomonadota</taxon>
        <taxon>Alphaproteobacteria</taxon>
        <taxon>Acetobacterales</taxon>
        <taxon>Roseomonadaceae</taxon>
        <taxon>Muricoccus</taxon>
    </lineage>
</organism>
<reference evidence="1 2" key="1">
    <citation type="submission" date="2024-09" db="EMBL/GenBank/DDBJ databases">
        <authorList>
            <person name="Sun Q."/>
            <person name="Mori K."/>
        </authorList>
    </citation>
    <scope>NUCLEOTIDE SEQUENCE [LARGE SCALE GENOMIC DNA]</scope>
    <source>
        <strain evidence="1 2">CCM 7468</strain>
    </source>
</reference>
<dbReference type="Proteomes" id="UP001589789">
    <property type="component" value="Unassembled WGS sequence"/>
</dbReference>
<name>A0ABV6J3I9_9PROT</name>
<evidence type="ECO:0000313" key="2">
    <source>
        <dbReference type="Proteomes" id="UP001589789"/>
    </source>
</evidence>
<evidence type="ECO:0000313" key="1">
    <source>
        <dbReference type="EMBL" id="MFC0389500.1"/>
    </source>
</evidence>
<keyword evidence="2" id="KW-1185">Reference proteome</keyword>
<dbReference type="EMBL" id="JBHLVZ010000113">
    <property type="protein sequence ID" value="MFC0389500.1"/>
    <property type="molecule type" value="Genomic_DNA"/>
</dbReference>
<gene>
    <name evidence="1" type="ORF">ACFFIC_28720</name>
</gene>
<protein>
    <submittedName>
        <fullName evidence="1">Uncharacterized protein</fullName>
    </submittedName>
</protein>
<dbReference type="RefSeq" id="WP_377056932.1">
    <property type="nucleotide sequence ID" value="NZ_JBHLVZ010000113.1"/>
</dbReference>
<accession>A0ABV6J3I9</accession>